<dbReference type="EMBL" id="LQNT01000009">
    <property type="protein sequence ID" value="KZE38878.1"/>
    <property type="molecule type" value="Genomic_DNA"/>
</dbReference>
<dbReference type="AlphaFoldDB" id="A0A165H5Z4"/>
<dbReference type="OrthoDB" id="2456028at2"/>
<organism evidence="1 2">
    <name type="scientific">Bhargavaea cecembensis</name>
    <dbReference type="NCBI Taxonomy" id="394098"/>
    <lineage>
        <taxon>Bacteria</taxon>
        <taxon>Bacillati</taxon>
        <taxon>Bacillota</taxon>
        <taxon>Bacilli</taxon>
        <taxon>Bacillales</taxon>
        <taxon>Caryophanaceae</taxon>
        <taxon>Bhargavaea</taxon>
    </lineage>
</organism>
<gene>
    <name evidence="1" type="ORF">AV656_08235</name>
</gene>
<evidence type="ECO:0000313" key="1">
    <source>
        <dbReference type="EMBL" id="KZE38878.1"/>
    </source>
</evidence>
<dbReference type="Proteomes" id="UP000076490">
    <property type="component" value="Unassembled WGS sequence"/>
</dbReference>
<evidence type="ECO:0000313" key="2">
    <source>
        <dbReference type="Proteomes" id="UP000076490"/>
    </source>
</evidence>
<dbReference type="RefSeq" id="WP_063180849.1">
    <property type="nucleotide sequence ID" value="NZ_LQNT01000009.1"/>
</dbReference>
<sequence length="95" mass="10609">MTNLIHVEDDDVKPVGQYEIIDTGWRTDGLFVVILGAEGRALLESSDAHNYARMVAGRRRHGIPVTAEQVESGNGKFPYQRMFCFSRAEQKAGRA</sequence>
<reference evidence="1 2" key="1">
    <citation type="submission" date="2016-01" db="EMBL/GenBank/DDBJ databases">
        <title>Whole genome sequencing of Bhargavaea cecembensis T14.</title>
        <authorList>
            <person name="Hong K.W."/>
        </authorList>
    </citation>
    <scope>NUCLEOTIDE SEQUENCE [LARGE SCALE GENOMIC DNA]</scope>
    <source>
        <strain evidence="1 2">T14</strain>
    </source>
</reference>
<name>A0A165H5Z4_9BACL</name>
<comment type="caution">
    <text evidence="1">The sequence shown here is derived from an EMBL/GenBank/DDBJ whole genome shotgun (WGS) entry which is preliminary data.</text>
</comment>
<accession>A0A165H5Z4</accession>
<proteinExistence type="predicted"/>
<protein>
    <submittedName>
        <fullName evidence="1">Uncharacterized protein</fullName>
    </submittedName>
</protein>